<dbReference type="Proteomes" id="UP000887013">
    <property type="component" value="Unassembled WGS sequence"/>
</dbReference>
<keyword evidence="3" id="KW-1185">Reference proteome</keyword>
<name>A0A8X6PUM4_NEPPI</name>
<evidence type="ECO:0008006" key="4">
    <source>
        <dbReference type="Google" id="ProtNLM"/>
    </source>
</evidence>
<keyword evidence="1" id="KW-0732">Signal</keyword>
<evidence type="ECO:0000313" key="2">
    <source>
        <dbReference type="EMBL" id="GFT81511.1"/>
    </source>
</evidence>
<feature type="chain" id="PRO_5036502178" description="Spider venom protein" evidence="1">
    <location>
        <begin position="22"/>
        <end position="87"/>
    </location>
</feature>
<gene>
    <name evidence="2" type="ORF">NPIL_439421</name>
</gene>
<proteinExistence type="predicted"/>
<protein>
    <recommendedName>
        <fullName evidence="4">Spider venom protein</fullName>
    </recommendedName>
</protein>
<comment type="caution">
    <text evidence="2">The sequence shown here is derived from an EMBL/GenBank/DDBJ whole genome shotgun (WGS) entry which is preliminary data.</text>
</comment>
<dbReference type="EMBL" id="BMAW01118779">
    <property type="protein sequence ID" value="GFT81511.1"/>
    <property type="molecule type" value="Genomic_DNA"/>
</dbReference>
<feature type="signal peptide" evidence="1">
    <location>
        <begin position="1"/>
        <end position="21"/>
    </location>
</feature>
<dbReference type="AlphaFoldDB" id="A0A8X6PUM4"/>
<accession>A0A8X6PUM4</accession>
<evidence type="ECO:0000313" key="3">
    <source>
        <dbReference type="Proteomes" id="UP000887013"/>
    </source>
</evidence>
<organism evidence="2 3">
    <name type="scientific">Nephila pilipes</name>
    <name type="common">Giant wood spider</name>
    <name type="synonym">Nephila maculata</name>
    <dbReference type="NCBI Taxonomy" id="299642"/>
    <lineage>
        <taxon>Eukaryota</taxon>
        <taxon>Metazoa</taxon>
        <taxon>Ecdysozoa</taxon>
        <taxon>Arthropoda</taxon>
        <taxon>Chelicerata</taxon>
        <taxon>Arachnida</taxon>
        <taxon>Araneae</taxon>
        <taxon>Araneomorphae</taxon>
        <taxon>Entelegynae</taxon>
        <taxon>Araneoidea</taxon>
        <taxon>Nephilidae</taxon>
        <taxon>Nephila</taxon>
    </lineage>
</organism>
<dbReference type="OrthoDB" id="10323224at2759"/>
<sequence>MKSAAFAVCVMVILSINMAEGRKGCFHWPCPQGMYCVYKSTGSIDCHHPGKEGDSCTTRPIDGFYVQFPPCGNGTQCKEAYIVGRCE</sequence>
<evidence type="ECO:0000256" key="1">
    <source>
        <dbReference type="SAM" id="SignalP"/>
    </source>
</evidence>
<reference evidence="2" key="1">
    <citation type="submission" date="2020-08" db="EMBL/GenBank/DDBJ databases">
        <title>Multicomponent nature underlies the extraordinary mechanical properties of spider dragline silk.</title>
        <authorList>
            <person name="Kono N."/>
            <person name="Nakamura H."/>
            <person name="Mori M."/>
            <person name="Yoshida Y."/>
            <person name="Ohtoshi R."/>
            <person name="Malay A.D."/>
            <person name="Moran D.A.P."/>
            <person name="Tomita M."/>
            <person name="Numata K."/>
            <person name="Arakawa K."/>
        </authorList>
    </citation>
    <scope>NUCLEOTIDE SEQUENCE</scope>
</reference>